<sequence>MKAIYKWGIAGAVCAAGVGIWLMTDEDGSAGVQFKTTRLVRGTYTNKVQATGTLEPLELVDVGAQVTGEIKEFGTDLAGNRVDYGSEVKAGQLLARIDDTIVELDIQRAEASVAQAKAQIASADAAVSSAKANISQCQSNLNRAQRDYDRARKLGVGDALSQMEYDQYVNAKETAAANLEAAMAQLETAEAQRQNAEAQLLSAEAQLKSELRNRDYTRITTPVDGTIVVRQVNVGQTVVSNMSATTLFLVARDLRHMQIWTSVNEADIAKIKPGQEVRYTVDAMPGRDFVGKVNKIRPNATMSSNVVTYIVEVDIENPDRELLPYMSANANFIVYEEKDALMLSDAAFSFTPSEDMIDPAAAARLKAGPAPRGPKPAAEGDEPPAAQGGQPAEEGDETPASAATEAQPERPAMAMKPALIWKKQADGKLVPVRVLRGESDGARSIVRPLPGETLDEQAEIVTGISKNAPAADGESAKGQTNLFGPKRPERRPRGTGGAEAKPGQNTKGGRGPGGPPPN</sequence>
<reference evidence="8" key="2">
    <citation type="submission" date="2021-04" db="EMBL/GenBank/DDBJ databases">
        <authorList>
            <person name="Gilroy R."/>
        </authorList>
    </citation>
    <scope>NUCLEOTIDE SEQUENCE</scope>
    <source>
        <strain evidence="8">14975</strain>
    </source>
</reference>
<reference evidence="8" key="1">
    <citation type="journal article" date="2021" name="PeerJ">
        <title>Extensive microbial diversity within the chicken gut microbiome revealed by metagenomics and culture.</title>
        <authorList>
            <person name="Gilroy R."/>
            <person name="Ravi A."/>
            <person name="Getino M."/>
            <person name="Pursley I."/>
            <person name="Horton D.L."/>
            <person name="Alikhan N.F."/>
            <person name="Baker D."/>
            <person name="Gharbi K."/>
            <person name="Hall N."/>
            <person name="Watson M."/>
            <person name="Adriaenssens E.M."/>
            <person name="Foster-Nyarko E."/>
            <person name="Jarju S."/>
            <person name="Secka A."/>
            <person name="Antonio M."/>
            <person name="Oren A."/>
            <person name="Chaudhuri R.R."/>
            <person name="La Ragione R."/>
            <person name="Hildebrand F."/>
            <person name="Pallen M.J."/>
        </authorList>
    </citation>
    <scope>NUCLEOTIDE SEQUENCE</scope>
    <source>
        <strain evidence="8">14975</strain>
    </source>
</reference>
<dbReference type="Gene3D" id="2.40.30.170">
    <property type="match status" value="1"/>
</dbReference>
<dbReference type="AlphaFoldDB" id="A0A9D1VCK4"/>
<evidence type="ECO:0000256" key="5">
    <source>
        <dbReference type="SAM" id="Phobius"/>
    </source>
</evidence>
<keyword evidence="2 3" id="KW-0175">Coiled coil</keyword>
<dbReference type="InterPro" id="IPR058792">
    <property type="entry name" value="Beta-barrel_RND_2"/>
</dbReference>
<dbReference type="Gene3D" id="1.10.287.470">
    <property type="entry name" value="Helix hairpin bin"/>
    <property type="match status" value="2"/>
</dbReference>
<dbReference type="PANTHER" id="PTHR32347">
    <property type="entry name" value="EFFLUX SYSTEM COMPONENT YKNX-RELATED"/>
    <property type="match status" value="1"/>
</dbReference>
<accession>A0A9D1VCK4</accession>
<dbReference type="Proteomes" id="UP000823964">
    <property type="component" value="Unassembled WGS sequence"/>
</dbReference>
<name>A0A9D1VCK4_9BACT</name>
<feature type="domain" description="Multidrug resistance protein MdtA-like barrel-sandwich hybrid" evidence="6">
    <location>
        <begin position="59"/>
        <end position="245"/>
    </location>
</feature>
<dbReference type="EMBL" id="DXFQ01000153">
    <property type="protein sequence ID" value="HIX20550.1"/>
    <property type="molecule type" value="Genomic_DNA"/>
</dbReference>
<organism evidence="8 9">
    <name type="scientific">Candidatus Akkermansia intestinigallinarum</name>
    <dbReference type="NCBI Taxonomy" id="2838431"/>
    <lineage>
        <taxon>Bacteria</taxon>
        <taxon>Pseudomonadati</taxon>
        <taxon>Verrucomicrobiota</taxon>
        <taxon>Verrucomicrobiia</taxon>
        <taxon>Verrucomicrobiales</taxon>
        <taxon>Akkermansiaceae</taxon>
        <taxon>Akkermansia</taxon>
    </lineage>
</organism>
<feature type="coiled-coil region" evidence="3">
    <location>
        <begin position="106"/>
        <end position="213"/>
    </location>
</feature>
<feature type="region of interest" description="Disordered" evidence="4">
    <location>
        <begin position="365"/>
        <end position="411"/>
    </location>
</feature>
<gene>
    <name evidence="8" type="ORF">H9862_08135</name>
</gene>
<feature type="region of interest" description="Disordered" evidence="4">
    <location>
        <begin position="443"/>
        <end position="518"/>
    </location>
</feature>
<dbReference type="Gene3D" id="2.40.50.100">
    <property type="match status" value="1"/>
</dbReference>
<keyword evidence="5" id="KW-1133">Transmembrane helix</keyword>
<feature type="transmembrane region" description="Helical" evidence="5">
    <location>
        <begin position="7"/>
        <end position="24"/>
    </location>
</feature>
<evidence type="ECO:0000256" key="4">
    <source>
        <dbReference type="SAM" id="MobiDB-lite"/>
    </source>
</evidence>
<evidence type="ECO:0000259" key="7">
    <source>
        <dbReference type="Pfam" id="PF25954"/>
    </source>
</evidence>
<evidence type="ECO:0000313" key="8">
    <source>
        <dbReference type="EMBL" id="HIX20550.1"/>
    </source>
</evidence>
<evidence type="ECO:0000256" key="3">
    <source>
        <dbReference type="SAM" id="Coils"/>
    </source>
</evidence>
<dbReference type="GO" id="GO:0030313">
    <property type="term" value="C:cell envelope"/>
    <property type="evidence" value="ECO:0007669"/>
    <property type="project" value="UniProtKB-SubCell"/>
</dbReference>
<keyword evidence="5" id="KW-0472">Membrane</keyword>
<comment type="caution">
    <text evidence="8">The sequence shown here is derived from an EMBL/GenBank/DDBJ whole genome shotgun (WGS) entry which is preliminary data.</text>
</comment>
<dbReference type="InterPro" id="IPR058625">
    <property type="entry name" value="MdtA-like_BSH"/>
</dbReference>
<evidence type="ECO:0000256" key="1">
    <source>
        <dbReference type="ARBA" id="ARBA00004196"/>
    </source>
</evidence>
<proteinExistence type="predicted"/>
<evidence type="ECO:0000313" key="9">
    <source>
        <dbReference type="Proteomes" id="UP000823964"/>
    </source>
</evidence>
<protein>
    <submittedName>
        <fullName evidence="8">Efflux RND transporter periplasmic adaptor subunit</fullName>
    </submittedName>
</protein>
<evidence type="ECO:0000256" key="2">
    <source>
        <dbReference type="ARBA" id="ARBA00023054"/>
    </source>
</evidence>
<evidence type="ECO:0000259" key="6">
    <source>
        <dbReference type="Pfam" id="PF25917"/>
    </source>
</evidence>
<dbReference type="InterPro" id="IPR050465">
    <property type="entry name" value="UPF0194_transport"/>
</dbReference>
<dbReference type="Pfam" id="PF25954">
    <property type="entry name" value="Beta-barrel_RND_2"/>
    <property type="match status" value="1"/>
</dbReference>
<feature type="domain" description="CusB-like beta-barrel" evidence="7">
    <location>
        <begin position="262"/>
        <end position="332"/>
    </location>
</feature>
<dbReference type="SUPFAM" id="SSF111369">
    <property type="entry name" value="HlyD-like secretion proteins"/>
    <property type="match status" value="2"/>
</dbReference>
<keyword evidence="5" id="KW-0812">Transmembrane</keyword>
<comment type="subcellular location">
    <subcellularLocation>
        <location evidence="1">Cell envelope</location>
    </subcellularLocation>
</comment>
<dbReference type="PANTHER" id="PTHR32347:SF14">
    <property type="entry name" value="EFFLUX SYSTEM COMPONENT YKNX-RELATED"/>
    <property type="match status" value="1"/>
</dbReference>
<dbReference type="Pfam" id="PF25917">
    <property type="entry name" value="BSH_RND"/>
    <property type="match status" value="1"/>
</dbReference>